<evidence type="ECO:0000313" key="4">
    <source>
        <dbReference type="Proteomes" id="UP000008743"/>
    </source>
</evidence>
<dbReference type="PRINTS" id="PR00081">
    <property type="entry name" value="GDHRDH"/>
</dbReference>
<keyword evidence="4" id="KW-1185">Reference proteome</keyword>
<dbReference type="AlphaFoldDB" id="A0A0D2ULP9"/>
<evidence type="ECO:0000313" key="3">
    <source>
        <dbReference type="EMBL" id="KJE96026.1"/>
    </source>
</evidence>
<dbReference type="STRING" id="595528.A0A0D2ULP9"/>
<dbReference type="Pfam" id="PF13561">
    <property type="entry name" value="adh_short_C2"/>
    <property type="match status" value="1"/>
</dbReference>
<dbReference type="GO" id="GO:0016616">
    <property type="term" value="F:oxidoreductase activity, acting on the CH-OH group of donors, NAD or NADP as acceptor"/>
    <property type="evidence" value="ECO:0007669"/>
    <property type="project" value="TreeGrafter"/>
</dbReference>
<dbReference type="Proteomes" id="UP000008743">
    <property type="component" value="Unassembled WGS sequence"/>
</dbReference>
<keyword evidence="2" id="KW-0560">Oxidoreductase</keyword>
<evidence type="ECO:0000256" key="2">
    <source>
        <dbReference type="ARBA" id="ARBA00023002"/>
    </source>
</evidence>
<gene>
    <name evidence="3" type="ORF">CAOG_006400</name>
</gene>
<comment type="similarity">
    <text evidence="1">Belongs to the short-chain dehydrogenases/reductases (SDR) family.</text>
</comment>
<dbReference type="GO" id="GO:0006633">
    <property type="term" value="P:fatty acid biosynthetic process"/>
    <property type="evidence" value="ECO:0007669"/>
    <property type="project" value="TreeGrafter"/>
</dbReference>
<organism evidence="3 4">
    <name type="scientific">Capsaspora owczarzaki (strain ATCC 30864)</name>
    <dbReference type="NCBI Taxonomy" id="595528"/>
    <lineage>
        <taxon>Eukaryota</taxon>
        <taxon>Filasterea</taxon>
        <taxon>Capsaspora</taxon>
    </lineage>
</organism>
<dbReference type="PANTHER" id="PTHR42760:SF133">
    <property type="entry name" value="3-OXOACYL-[ACYL-CARRIER-PROTEIN] REDUCTASE"/>
    <property type="match status" value="1"/>
</dbReference>
<name>A0A0D2ULP9_CAPO3</name>
<dbReference type="PANTHER" id="PTHR42760">
    <property type="entry name" value="SHORT-CHAIN DEHYDROGENASES/REDUCTASES FAMILY MEMBER"/>
    <property type="match status" value="1"/>
</dbReference>
<dbReference type="InterPro" id="IPR036291">
    <property type="entry name" value="NAD(P)-bd_dom_sf"/>
</dbReference>
<sequence>MQLRSRTFVVCKAAWSHCGSSLGALKGFGPYIPSKAPLHEYTKMFAAELAERGVTVNTILPGYTATDMLPGALEEQGKQASLFKRLGTPDDIADLVDFLVGPTGGWITSQSVHTSGGVSFSH</sequence>
<dbReference type="EMBL" id="KE346370">
    <property type="protein sequence ID" value="KJE96026.1"/>
    <property type="molecule type" value="Genomic_DNA"/>
</dbReference>
<dbReference type="InterPro" id="IPR002347">
    <property type="entry name" value="SDR_fam"/>
</dbReference>
<protein>
    <submittedName>
        <fullName evidence="3">LtxD</fullName>
    </submittedName>
</protein>
<accession>A0A0D2ULP9</accession>
<dbReference type="SUPFAM" id="SSF51735">
    <property type="entry name" value="NAD(P)-binding Rossmann-fold domains"/>
    <property type="match status" value="1"/>
</dbReference>
<dbReference type="OrthoDB" id="5327538at2759"/>
<proteinExistence type="inferred from homology"/>
<dbReference type="eggNOG" id="KOG0725">
    <property type="taxonomic scope" value="Eukaryota"/>
</dbReference>
<dbReference type="PhylomeDB" id="A0A0D2ULP9"/>
<dbReference type="Gene3D" id="3.40.50.720">
    <property type="entry name" value="NAD(P)-binding Rossmann-like Domain"/>
    <property type="match status" value="1"/>
</dbReference>
<dbReference type="GO" id="GO:0048038">
    <property type="term" value="F:quinone binding"/>
    <property type="evidence" value="ECO:0007669"/>
    <property type="project" value="TreeGrafter"/>
</dbReference>
<reference evidence="4" key="1">
    <citation type="submission" date="2011-02" db="EMBL/GenBank/DDBJ databases">
        <title>The Genome Sequence of Capsaspora owczarzaki ATCC 30864.</title>
        <authorList>
            <person name="Russ C."/>
            <person name="Cuomo C."/>
            <person name="Burger G."/>
            <person name="Gray M.W."/>
            <person name="Holland P.W.H."/>
            <person name="King N."/>
            <person name="Lang F.B.F."/>
            <person name="Roger A.J."/>
            <person name="Ruiz-Trillo I."/>
            <person name="Young S.K."/>
            <person name="Zeng Q."/>
            <person name="Gargeya S."/>
            <person name="Alvarado L."/>
            <person name="Berlin A."/>
            <person name="Chapman S.B."/>
            <person name="Chen Z."/>
            <person name="Freedman E."/>
            <person name="Gellesch M."/>
            <person name="Goldberg J."/>
            <person name="Griggs A."/>
            <person name="Gujja S."/>
            <person name="Heilman E."/>
            <person name="Heiman D."/>
            <person name="Howarth C."/>
            <person name="Mehta T."/>
            <person name="Neiman D."/>
            <person name="Pearson M."/>
            <person name="Roberts A."/>
            <person name="Saif S."/>
            <person name="Shea T."/>
            <person name="Shenoy N."/>
            <person name="Sisk P."/>
            <person name="Stolte C."/>
            <person name="Sykes S."/>
            <person name="White J."/>
            <person name="Yandava C."/>
            <person name="Haas B."/>
            <person name="Nusbaum C."/>
            <person name="Birren B."/>
        </authorList>
    </citation>
    <scope>NUCLEOTIDE SEQUENCE</scope>
    <source>
        <strain evidence="4">ATCC 30864</strain>
    </source>
</reference>
<evidence type="ECO:0000256" key="1">
    <source>
        <dbReference type="ARBA" id="ARBA00006484"/>
    </source>
</evidence>
<dbReference type="InParanoid" id="A0A0D2ULP9"/>